<feature type="transmembrane region" description="Helical" evidence="6">
    <location>
        <begin position="709"/>
        <end position="737"/>
    </location>
</feature>
<keyword evidence="4 6" id="KW-1133">Transmembrane helix</keyword>
<feature type="transmembrane region" description="Helical" evidence="6">
    <location>
        <begin position="670"/>
        <end position="697"/>
    </location>
</feature>
<dbReference type="Pfam" id="PF12704">
    <property type="entry name" value="MacB_PCD"/>
    <property type="match status" value="2"/>
</dbReference>
<keyword evidence="3 6" id="KW-0812">Transmembrane</keyword>
<dbReference type="EMBL" id="MFKF01000106">
    <property type="protein sequence ID" value="OGG54323.1"/>
    <property type="molecule type" value="Genomic_DNA"/>
</dbReference>
<feature type="transmembrane region" description="Helical" evidence="6">
    <location>
        <begin position="344"/>
        <end position="365"/>
    </location>
</feature>
<evidence type="ECO:0000256" key="2">
    <source>
        <dbReference type="ARBA" id="ARBA00022475"/>
    </source>
</evidence>
<evidence type="ECO:0000256" key="4">
    <source>
        <dbReference type="ARBA" id="ARBA00022989"/>
    </source>
</evidence>
<name>A0A1F6CYR8_HANXR</name>
<evidence type="ECO:0000256" key="5">
    <source>
        <dbReference type="ARBA" id="ARBA00023136"/>
    </source>
</evidence>
<dbReference type="Pfam" id="PF02687">
    <property type="entry name" value="FtsX"/>
    <property type="match status" value="2"/>
</dbReference>
<dbReference type="InterPro" id="IPR003838">
    <property type="entry name" value="ABC3_permease_C"/>
</dbReference>
<evidence type="ECO:0000256" key="6">
    <source>
        <dbReference type="SAM" id="Phobius"/>
    </source>
</evidence>
<feature type="transmembrane region" description="Helical" evidence="6">
    <location>
        <begin position="427"/>
        <end position="446"/>
    </location>
</feature>
<organism evidence="9 10">
    <name type="scientific">Handelsmanbacteria sp. (strain RIFCSPLOWO2_12_FULL_64_10)</name>
    <dbReference type="NCBI Taxonomy" id="1817868"/>
    <lineage>
        <taxon>Bacteria</taxon>
        <taxon>Candidatus Handelsmaniibacteriota</taxon>
    </lineage>
</organism>
<dbReference type="Proteomes" id="UP000178606">
    <property type="component" value="Unassembled WGS sequence"/>
</dbReference>
<evidence type="ECO:0008006" key="11">
    <source>
        <dbReference type="Google" id="ProtNLM"/>
    </source>
</evidence>
<dbReference type="InterPro" id="IPR025857">
    <property type="entry name" value="MacB_PCD"/>
</dbReference>
<sequence length="796" mass="88785">MLRNYLIVAVRNLMRHKGHSAINIAGLAVGMAFCILTLLYVRYERSYDTFHENGDRIYRVDLVEKKQGQWETYAILPPGAGPALVHDFPEVIQTVRFRAPMNLITTVVLGEKRFNHPVLSADPGIFGMFTFPRVAGDLKTALLDKHSVVISKKMADKFFGEKDPLGATLSFWQLGQVTDRQVTGVVEVPENSSIKFDFVTSIENWLPGQEGWSGLGVVTYVQLADRKQCSDLEKKLPLFVETYMGGRIRSLSKFLGDYQMRLQLQPLSTVHLTPGVKYSLESASDPAYGYVLSGIALSVLLIACVNFINLSMGLASTRSTEVGIRKVLGASRTHLMRQFWSESILLSFLALLVGLALAELALPAFNGLVDRRLSLIYGSAWGWLLGLTLLIGLLTGGYPALVLSGFHPVTALRRHLKFGGANWFSRGLVVVQFSLTIFLIVATLLMSKQMDFLRAKNLGFNDERLIVVDTYSGLRDEEMRRLMQAYRKAASERREIEKVSASTPSIGRDFTISTRLIKHEEIQFEAKFYGVDYDYLEMLEMQLVEGRNFSRDFGADAKGAVIVNQTLVKKLGWSSAVGKKLPRFDNAIVGVVKDFHLFSLHQEIEPVVLELYPDINRRLSLIYIKTGPGDPSSTLKLLREIWHQVIPDRPFVYSFLDEDIARQYQADERWGSIVTGSTFFAIFIACLGALGLTSLAVARRTKEIGIRKVLGASVSSVVALLSKEILLLVGVANLIAWPVAYYAVHRWLQDFAYRIDIGVGMFALGGVLTMMIVLLTVASQAIKAARSNPVDALRYE</sequence>
<comment type="subcellular location">
    <subcellularLocation>
        <location evidence="1">Cell membrane</location>
        <topology evidence="1">Multi-pass membrane protein</topology>
    </subcellularLocation>
</comment>
<gene>
    <name evidence="9" type="ORF">A3F84_07540</name>
</gene>
<feature type="domain" description="MacB-like periplasmic core" evidence="8">
    <location>
        <begin position="440"/>
        <end position="596"/>
    </location>
</feature>
<reference evidence="9 10" key="1">
    <citation type="journal article" date="2016" name="Nat. Commun.">
        <title>Thousands of microbial genomes shed light on interconnected biogeochemical processes in an aquifer system.</title>
        <authorList>
            <person name="Anantharaman K."/>
            <person name="Brown C.T."/>
            <person name="Hug L.A."/>
            <person name="Sharon I."/>
            <person name="Castelle C.J."/>
            <person name="Probst A.J."/>
            <person name="Thomas B.C."/>
            <person name="Singh A."/>
            <person name="Wilkins M.J."/>
            <person name="Karaoz U."/>
            <person name="Brodie E.L."/>
            <person name="Williams K.H."/>
            <person name="Hubbard S.S."/>
            <person name="Banfield J.F."/>
        </authorList>
    </citation>
    <scope>NUCLEOTIDE SEQUENCE [LARGE SCALE GENOMIC DNA]</scope>
    <source>
        <strain evidence="10">RIFCSPLOWO2_12_FULL_64_10</strain>
    </source>
</reference>
<dbReference type="InterPro" id="IPR050250">
    <property type="entry name" value="Macrolide_Exporter_MacB"/>
</dbReference>
<accession>A0A1F6CYR8</accession>
<feature type="transmembrane region" description="Helical" evidence="6">
    <location>
        <begin position="757"/>
        <end position="778"/>
    </location>
</feature>
<evidence type="ECO:0000259" key="8">
    <source>
        <dbReference type="Pfam" id="PF12704"/>
    </source>
</evidence>
<proteinExistence type="predicted"/>
<evidence type="ECO:0000313" key="9">
    <source>
        <dbReference type="EMBL" id="OGG54323.1"/>
    </source>
</evidence>
<feature type="transmembrane region" description="Helical" evidence="6">
    <location>
        <begin position="380"/>
        <end position="406"/>
    </location>
</feature>
<dbReference type="AlphaFoldDB" id="A0A1F6CYR8"/>
<feature type="domain" description="MacB-like periplasmic core" evidence="8">
    <location>
        <begin position="20"/>
        <end position="229"/>
    </location>
</feature>
<dbReference type="GO" id="GO:0022857">
    <property type="term" value="F:transmembrane transporter activity"/>
    <property type="evidence" value="ECO:0007669"/>
    <property type="project" value="TreeGrafter"/>
</dbReference>
<keyword evidence="2" id="KW-1003">Cell membrane</keyword>
<feature type="transmembrane region" description="Helical" evidence="6">
    <location>
        <begin position="21"/>
        <end position="41"/>
    </location>
</feature>
<evidence type="ECO:0000256" key="3">
    <source>
        <dbReference type="ARBA" id="ARBA00022692"/>
    </source>
</evidence>
<comment type="caution">
    <text evidence="9">The sequence shown here is derived from an EMBL/GenBank/DDBJ whole genome shotgun (WGS) entry which is preliminary data.</text>
</comment>
<feature type="transmembrane region" description="Helical" evidence="6">
    <location>
        <begin position="287"/>
        <end position="308"/>
    </location>
</feature>
<evidence type="ECO:0000256" key="1">
    <source>
        <dbReference type="ARBA" id="ARBA00004651"/>
    </source>
</evidence>
<evidence type="ECO:0000313" key="10">
    <source>
        <dbReference type="Proteomes" id="UP000178606"/>
    </source>
</evidence>
<dbReference type="PANTHER" id="PTHR30572:SF18">
    <property type="entry name" value="ABC-TYPE MACROLIDE FAMILY EXPORT SYSTEM PERMEASE COMPONENT 2"/>
    <property type="match status" value="1"/>
</dbReference>
<dbReference type="PANTHER" id="PTHR30572">
    <property type="entry name" value="MEMBRANE COMPONENT OF TRANSPORTER-RELATED"/>
    <property type="match status" value="1"/>
</dbReference>
<evidence type="ECO:0000259" key="7">
    <source>
        <dbReference type="Pfam" id="PF02687"/>
    </source>
</evidence>
<protein>
    <recommendedName>
        <fullName evidence="11">ABC transporter permease</fullName>
    </recommendedName>
</protein>
<keyword evidence="5 6" id="KW-0472">Membrane</keyword>
<feature type="domain" description="ABC3 transporter permease C-terminal" evidence="7">
    <location>
        <begin position="679"/>
        <end position="789"/>
    </location>
</feature>
<dbReference type="GO" id="GO:0005886">
    <property type="term" value="C:plasma membrane"/>
    <property type="evidence" value="ECO:0007669"/>
    <property type="project" value="UniProtKB-SubCell"/>
</dbReference>
<feature type="domain" description="ABC3 transporter permease C-terminal" evidence="7">
    <location>
        <begin position="295"/>
        <end position="405"/>
    </location>
</feature>